<keyword evidence="3" id="KW-0012">Acyltransferase</keyword>
<accession>A0A2N8T7M5</accession>
<evidence type="ECO:0000256" key="2">
    <source>
        <dbReference type="ARBA" id="ARBA00022737"/>
    </source>
</evidence>
<gene>
    <name evidence="5" type="ORF">CXK94_05990</name>
</gene>
<dbReference type="SUPFAM" id="SSF51161">
    <property type="entry name" value="Trimeric LpxA-like enzymes"/>
    <property type="match status" value="1"/>
</dbReference>
<evidence type="ECO:0000313" key="6">
    <source>
        <dbReference type="Proteomes" id="UP000236023"/>
    </source>
</evidence>
<evidence type="ECO:0000256" key="1">
    <source>
        <dbReference type="ARBA" id="ARBA00022679"/>
    </source>
</evidence>
<dbReference type="EMBL" id="POUT01000002">
    <property type="protein sequence ID" value="PNG10750.1"/>
    <property type="molecule type" value="Genomic_DNA"/>
</dbReference>
<name>A0A2N8T7M5_STUST</name>
<comment type="caution">
    <text evidence="5">The sequence shown here is derived from an EMBL/GenBank/DDBJ whole genome shotgun (WGS) entry which is preliminary data.</text>
</comment>
<keyword evidence="2" id="KW-0677">Repeat</keyword>
<dbReference type="InterPro" id="IPR051159">
    <property type="entry name" value="Hexapeptide_acetyltransf"/>
</dbReference>
<reference evidence="5 6" key="1">
    <citation type="submission" date="2018-01" db="EMBL/GenBank/DDBJ databases">
        <title>Denitrification phenotypes of diverse strains of Pseudomonas stutzeri.</title>
        <authorList>
            <person name="Milligan D.A."/>
            <person name="Bergaust L."/>
            <person name="Bakken L.R."/>
            <person name="Frostegard A."/>
        </authorList>
    </citation>
    <scope>NUCLEOTIDE SEQUENCE [LARGE SCALE GENOMIC DNA]</scope>
    <source>
        <strain evidence="5 6">24a75</strain>
    </source>
</reference>
<evidence type="ECO:0000256" key="4">
    <source>
        <dbReference type="SAM" id="Phobius"/>
    </source>
</evidence>
<evidence type="ECO:0000256" key="3">
    <source>
        <dbReference type="ARBA" id="ARBA00023315"/>
    </source>
</evidence>
<keyword evidence="4" id="KW-0812">Transmembrane</keyword>
<feature type="transmembrane region" description="Helical" evidence="4">
    <location>
        <begin position="14"/>
        <end position="34"/>
    </location>
</feature>
<proteinExistence type="predicted"/>
<dbReference type="Proteomes" id="UP000236023">
    <property type="component" value="Unassembled WGS sequence"/>
</dbReference>
<dbReference type="InterPro" id="IPR011004">
    <property type="entry name" value="Trimer_LpxA-like_sf"/>
</dbReference>
<protein>
    <submittedName>
        <fullName evidence="5">Acetyltransferase</fullName>
    </submittedName>
</protein>
<evidence type="ECO:0000313" key="5">
    <source>
        <dbReference type="EMBL" id="PNG10750.1"/>
    </source>
</evidence>
<keyword evidence="4" id="KW-0472">Membrane</keyword>
<organism evidence="5 6">
    <name type="scientific">Stutzerimonas stutzeri</name>
    <name type="common">Pseudomonas stutzeri</name>
    <dbReference type="NCBI Taxonomy" id="316"/>
    <lineage>
        <taxon>Bacteria</taxon>
        <taxon>Pseudomonadati</taxon>
        <taxon>Pseudomonadota</taxon>
        <taxon>Gammaproteobacteria</taxon>
        <taxon>Pseudomonadales</taxon>
        <taxon>Pseudomonadaceae</taxon>
        <taxon>Stutzerimonas</taxon>
    </lineage>
</organism>
<dbReference type="Pfam" id="PF00132">
    <property type="entry name" value="Hexapep"/>
    <property type="match status" value="1"/>
</dbReference>
<dbReference type="Gene3D" id="2.160.10.10">
    <property type="entry name" value="Hexapeptide repeat proteins"/>
    <property type="match status" value="1"/>
</dbReference>
<keyword evidence="1 5" id="KW-0808">Transferase</keyword>
<dbReference type="PROSITE" id="PS00101">
    <property type="entry name" value="HEXAPEP_TRANSFERASES"/>
    <property type="match status" value="1"/>
</dbReference>
<sequence>MSSSVLSRLKIRRLFFYCSIVFLCKLRAFLYLILFSDNSPKLAKTKILQPTQFVGRGNINAGACQLGVLRSPGLLTCSGYIESRHKSAKVLIGDETVINNNFVIIADRTGVTIKERCLIGPNFFVCDSDFHGLSLAERGSSGKCTPVVIESDVFIGEGVKIMKGVTVGRGSVIGSGSVVVTDVESDSVYAGVPARKIKTLLFNSN</sequence>
<dbReference type="InterPro" id="IPR001451">
    <property type="entry name" value="Hexapep"/>
</dbReference>
<dbReference type="AlphaFoldDB" id="A0A2N8T7M5"/>
<dbReference type="InterPro" id="IPR018357">
    <property type="entry name" value="Hexapep_transf_CS"/>
</dbReference>
<dbReference type="RefSeq" id="WP_102893622.1">
    <property type="nucleotide sequence ID" value="NZ_JAMOHU010000050.1"/>
</dbReference>
<dbReference type="PANTHER" id="PTHR23416">
    <property type="entry name" value="SIALIC ACID SYNTHASE-RELATED"/>
    <property type="match status" value="1"/>
</dbReference>
<dbReference type="GO" id="GO:0016746">
    <property type="term" value="F:acyltransferase activity"/>
    <property type="evidence" value="ECO:0007669"/>
    <property type="project" value="UniProtKB-KW"/>
</dbReference>
<keyword evidence="4" id="KW-1133">Transmembrane helix</keyword>
<dbReference type="CDD" id="cd04647">
    <property type="entry name" value="LbH_MAT_like"/>
    <property type="match status" value="1"/>
</dbReference>